<feature type="transmembrane region" description="Helical" evidence="1">
    <location>
        <begin position="15"/>
        <end position="33"/>
    </location>
</feature>
<protein>
    <submittedName>
        <fullName evidence="2">Uncharacterized protein</fullName>
    </submittedName>
</protein>
<proteinExistence type="predicted"/>
<evidence type="ECO:0000313" key="3">
    <source>
        <dbReference type="Proteomes" id="UP001057520"/>
    </source>
</evidence>
<sequence length="57" mass="6099">MPLPAPRSDGQKVTLPQVLALMAIWTAVIYGLTAKRPPDVEQISLKSRTPACAPNEG</sequence>
<organism evidence="2 3">
    <name type="scientific">Caulobacter segnis</name>
    <dbReference type="NCBI Taxonomy" id="88688"/>
    <lineage>
        <taxon>Bacteria</taxon>
        <taxon>Pseudomonadati</taxon>
        <taxon>Pseudomonadota</taxon>
        <taxon>Alphaproteobacteria</taxon>
        <taxon>Caulobacterales</taxon>
        <taxon>Caulobacteraceae</taxon>
        <taxon>Caulobacter</taxon>
    </lineage>
</organism>
<keyword evidence="1" id="KW-0812">Transmembrane</keyword>
<keyword evidence="1" id="KW-0472">Membrane</keyword>
<evidence type="ECO:0000256" key="1">
    <source>
        <dbReference type="SAM" id="Phobius"/>
    </source>
</evidence>
<evidence type="ECO:0000313" key="2">
    <source>
        <dbReference type="EMBL" id="USQ94729.1"/>
    </source>
</evidence>
<gene>
    <name evidence="2" type="ORF">MZV50_19455</name>
</gene>
<keyword evidence="1" id="KW-1133">Transmembrane helix</keyword>
<keyword evidence="3" id="KW-1185">Reference proteome</keyword>
<reference evidence="2 3" key="1">
    <citation type="submission" date="2022-04" db="EMBL/GenBank/DDBJ databases">
        <title>Genome sequence of soybean root-associated Caulobacter segnis RL271.</title>
        <authorList>
            <person name="Longley R."/>
            <person name="Bonito G."/>
            <person name="Trigodet F."/>
            <person name="Crosson S."/>
            <person name="Fiebig A."/>
        </authorList>
    </citation>
    <scope>NUCLEOTIDE SEQUENCE [LARGE SCALE GENOMIC DNA]</scope>
    <source>
        <strain evidence="2 3">RL271</strain>
    </source>
</reference>
<name>A0ABY4ZQ24_9CAUL</name>
<dbReference type="EMBL" id="CP096040">
    <property type="protein sequence ID" value="USQ94729.1"/>
    <property type="molecule type" value="Genomic_DNA"/>
</dbReference>
<dbReference type="Proteomes" id="UP001057520">
    <property type="component" value="Chromosome"/>
</dbReference>
<accession>A0ABY4ZQ24</accession>